<proteinExistence type="predicted"/>
<dbReference type="HOGENOM" id="CLU_299080_0_0_1"/>
<evidence type="ECO:0000256" key="3">
    <source>
        <dbReference type="ARBA" id="ARBA00022989"/>
    </source>
</evidence>
<feature type="domain" description="Ion transport" evidence="7">
    <location>
        <begin position="659"/>
        <end position="893"/>
    </location>
</feature>
<feature type="transmembrane region" description="Helical" evidence="6">
    <location>
        <begin position="272"/>
        <end position="293"/>
    </location>
</feature>
<feature type="compositionally biased region" description="Low complexity" evidence="5">
    <location>
        <begin position="1"/>
        <end position="21"/>
    </location>
</feature>
<feature type="compositionally biased region" description="Polar residues" evidence="5">
    <location>
        <begin position="156"/>
        <end position="171"/>
    </location>
</feature>
<keyword evidence="2 6" id="KW-0812">Transmembrane</keyword>
<dbReference type="EMBL" id="GL376627">
    <property type="status" value="NOT_ANNOTATED_CDS"/>
    <property type="molecule type" value="Genomic_DNA"/>
</dbReference>
<reference evidence="9" key="2">
    <citation type="submission" date="2010-04" db="EMBL/GenBank/DDBJ databases">
        <authorList>
            <person name="Buell R."/>
            <person name="Hamilton J."/>
            <person name="Hostetler J."/>
        </authorList>
    </citation>
    <scope>NUCLEOTIDE SEQUENCE [LARGE SCALE GENOMIC DNA]</scope>
    <source>
        <strain evidence="9">DAOM:BR144</strain>
    </source>
</reference>
<feature type="compositionally biased region" description="Polar residues" evidence="5">
    <location>
        <begin position="56"/>
        <end position="77"/>
    </location>
</feature>
<dbReference type="eggNOG" id="KOG2301">
    <property type="taxonomic scope" value="Eukaryota"/>
</dbReference>
<dbReference type="VEuPathDB" id="FungiDB:PYU1_G013229"/>
<dbReference type="InParanoid" id="K3X7Q9"/>
<dbReference type="Gene3D" id="1.20.120.350">
    <property type="entry name" value="Voltage-gated potassium channels. Chain C"/>
    <property type="match status" value="1"/>
</dbReference>
<feature type="transmembrane region" description="Helical" evidence="6">
    <location>
        <begin position="775"/>
        <end position="796"/>
    </location>
</feature>
<dbReference type="PANTHER" id="PTHR46726:SF1">
    <property type="entry name" value="TWO-PORE CALCIUM CHANNEL 3"/>
    <property type="match status" value="1"/>
</dbReference>
<feature type="compositionally biased region" description="Low complexity" evidence="5">
    <location>
        <begin position="132"/>
        <end position="149"/>
    </location>
</feature>
<dbReference type="SUPFAM" id="SSF81324">
    <property type="entry name" value="Voltage-gated potassium channels"/>
    <property type="match status" value="2"/>
</dbReference>
<feature type="transmembrane region" description="Helical" evidence="6">
    <location>
        <begin position="683"/>
        <end position="701"/>
    </location>
</feature>
<feature type="region of interest" description="Disordered" evidence="5">
    <location>
        <begin position="1"/>
        <end position="24"/>
    </location>
</feature>
<dbReference type="PANTHER" id="PTHR46726">
    <property type="entry name" value="TWO PORE CHANNEL 3"/>
    <property type="match status" value="1"/>
</dbReference>
<feature type="transmembrane region" description="Helical" evidence="6">
    <location>
        <begin position="864"/>
        <end position="887"/>
    </location>
</feature>
<feature type="transmembrane region" description="Helical" evidence="6">
    <location>
        <begin position="640"/>
        <end position="663"/>
    </location>
</feature>
<feature type="transmembrane region" description="Helical" evidence="6">
    <location>
        <begin position="314"/>
        <end position="333"/>
    </location>
</feature>
<evidence type="ECO:0000256" key="5">
    <source>
        <dbReference type="SAM" id="MobiDB-lite"/>
    </source>
</evidence>
<reference evidence="9" key="1">
    <citation type="journal article" date="2010" name="Genome Biol.">
        <title>Genome sequence of the necrotrophic plant pathogen Pythium ultimum reveals original pathogenicity mechanisms and effector repertoire.</title>
        <authorList>
            <person name="Levesque C.A."/>
            <person name="Brouwer H."/>
            <person name="Cano L."/>
            <person name="Hamilton J.P."/>
            <person name="Holt C."/>
            <person name="Huitema E."/>
            <person name="Raffaele S."/>
            <person name="Robideau G.P."/>
            <person name="Thines M."/>
            <person name="Win J."/>
            <person name="Zerillo M.M."/>
            <person name="Beakes G.W."/>
            <person name="Boore J.L."/>
            <person name="Busam D."/>
            <person name="Dumas B."/>
            <person name="Ferriera S."/>
            <person name="Fuerstenberg S.I."/>
            <person name="Gachon C.M."/>
            <person name="Gaulin E."/>
            <person name="Govers F."/>
            <person name="Grenville-Briggs L."/>
            <person name="Horner N."/>
            <person name="Hostetler J."/>
            <person name="Jiang R.H."/>
            <person name="Johnson J."/>
            <person name="Krajaejun T."/>
            <person name="Lin H."/>
            <person name="Meijer H.J."/>
            <person name="Moore B."/>
            <person name="Morris P."/>
            <person name="Phuntmart V."/>
            <person name="Puiu D."/>
            <person name="Shetty J."/>
            <person name="Stajich J.E."/>
            <person name="Tripathy S."/>
            <person name="Wawra S."/>
            <person name="van West P."/>
            <person name="Whitty B.R."/>
            <person name="Coutinho P.M."/>
            <person name="Henrissat B."/>
            <person name="Martin F."/>
            <person name="Thomas P.D."/>
            <person name="Tyler B.M."/>
            <person name="De Vries R.P."/>
            <person name="Kamoun S."/>
            <person name="Yandell M."/>
            <person name="Tisserat N."/>
            <person name="Buell C.R."/>
        </authorList>
    </citation>
    <scope>NUCLEOTIDE SEQUENCE</scope>
    <source>
        <strain evidence="9">DAOM:BR144</strain>
    </source>
</reference>
<feature type="region of interest" description="Disordered" evidence="5">
    <location>
        <begin position="98"/>
        <end position="193"/>
    </location>
</feature>
<feature type="domain" description="Ion transport" evidence="7">
    <location>
        <begin position="252"/>
        <end position="466"/>
    </location>
</feature>
<dbReference type="Proteomes" id="UP000019132">
    <property type="component" value="Unassembled WGS sequence"/>
</dbReference>
<evidence type="ECO:0000256" key="4">
    <source>
        <dbReference type="ARBA" id="ARBA00023136"/>
    </source>
</evidence>
<accession>K3X7Q9</accession>
<organism evidence="8 9">
    <name type="scientific">Globisporangium ultimum (strain ATCC 200006 / CBS 805.95 / DAOM BR144)</name>
    <name type="common">Pythium ultimum</name>
    <dbReference type="NCBI Taxonomy" id="431595"/>
    <lineage>
        <taxon>Eukaryota</taxon>
        <taxon>Sar</taxon>
        <taxon>Stramenopiles</taxon>
        <taxon>Oomycota</taxon>
        <taxon>Peronosporomycetes</taxon>
        <taxon>Pythiales</taxon>
        <taxon>Pythiaceae</taxon>
        <taxon>Globisporangium</taxon>
    </lineage>
</organism>
<keyword evidence="3 6" id="KW-1133">Transmembrane helix</keyword>
<feature type="transmembrane region" description="Helical" evidence="6">
    <location>
        <begin position="368"/>
        <end position="390"/>
    </location>
</feature>
<dbReference type="GO" id="GO:0005216">
    <property type="term" value="F:monoatomic ion channel activity"/>
    <property type="evidence" value="ECO:0007669"/>
    <property type="project" value="InterPro"/>
</dbReference>
<dbReference type="Gene3D" id="1.10.287.70">
    <property type="match status" value="2"/>
</dbReference>
<feature type="transmembrane region" description="Helical" evidence="6">
    <location>
        <begin position="402"/>
        <end position="423"/>
    </location>
</feature>
<reference evidence="8" key="3">
    <citation type="submission" date="2015-02" db="UniProtKB">
        <authorList>
            <consortium name="EnsemblProtists"/>
        </authorList>
    </citation>
    <scope>IDENTIFICATION</scope>
    <source>
        <strain evidence="8">DAOM BR144</strain>
    </source>
</reference>
<keyword evidence="9" id="KW-1185">Reference proteome</keyword>
<comment type="subcellular location">
    <subcellularLocation>
        <location evidence="1">Membrane</location>
        <topology evidence="1">Multi-pass membrane protein</topology>
    </subcellularLocation>
</comment>
<dbReference type="OMA" id="FTYACIG"/>
<keyword evidence="4 6" id="KW-0472">Membrane</keyword>
<protein>
    <recommendedName>
        <fullName evidence="7">Ion transport domain-containing protein</fullName>
    </recommendedName>
</protein>
<feature type="compositionally biased region" description="Low complexity" evidence="5">
    <location>
        <begin position="1056"/>
        <end position="1066"/>
    </location>
</feature>
<evidence type="ECO:0000259" key="7">
    <source>
        <dbReference type="Pfam" id="PF00520"/>
    </source>
</evidence>
<evidence type="ECO:0000256" key="1">
    <source>
        <dbReference type="ARBA" id="ARBA00004141"/>
    </source>
</evidence>
<evidence type="ECO:0000313" key="8">
    <source>
        <dbReference type="EnsemblProtists" id="PYU1_T013258"/>
    </source>
</evidence>
<feature type="region of interest" description="Disordered" evidence="5">
    <location>
        <begin position="56"/>
        <end position="81"/>
    </location>
</feature>
<dbReference type="InterPro" id="IPR027359">
    <property type="entry name" value="Volt_channel_dom_sf"/>
</dbReference>
<evidence type="ECO:0000256" key="6">
    <source>
        <dbReference type="SAM" id="Phobius"/>
    </source>
</evidence>
<dbReference type="GO" id="GO:0016020">
    <property type="term" value="C:membrane"/>
    <property type="evidence" value="ECO:0007669"/>
    <property type="project" value="UniProtKB-SubCell"/>
</dbReference>
<dbReference type="InterPro" id="IPR005821">
    <property type="entry name" value="Ion_trans_dom"/>
</dbReference>
<dbReference type="STRING" id="431595.K3X7Q9"/>
<feature type="region of interest" description="Disordered" evidence="5">
    <location>
        <begin position="1047"/>
        <end position="1066"/>
    </location>
</feature>
<dbReference type="Pfam" id="PF00520">
    <property type="entry name" value="Ion_trans"/>
    <property type="match status" value="2"/>
</dbReference>
<feature type="compositionally biased region" description="Basic and acidic residues" evidence="5">
    <location>
        <begin position="172"/>
        <end position="181"/>
    </location>
</feature>
<dbReference type="AlphaFoldDB" id="K3X7Q9"/>
<feature type="transmembrane region" description="Helical" evidence="6">
    <location>
        <begin position="713"/>
        <end position="731"/>
    </location>
</feature>
<dbReference type="EnsemblProtists" id="PYU1_T013258">
    <property type="protein sequence ID" value="PYU1_T013258"/>
    <property type="gene ID" value="PYU1_G013229"/>
</dbReference>
<evidence type="ECO:0000256" key="2">
    <source>
        <dbReference type="ARBA" id="ARBA00022692"/>
    </source>
</evidence>
<feature type="transmembrane region" description="Helical" evidence="6">
    <location>
        <begin position="435"/>
        <end position="460"/>
    </location>
</feature>
<name>K3X7Q9_GLOUD</name>
<evidence type="ECO:0000313" key="9">
    <source>
        <dbReference type="Proteomes" id="UP000019132"/>
    </source>
</evidence>
<sequence>MSSPGDASAAANAASEHGSSAETTPLLLASASPFSVGSPPMVLSTSARSVSYMPTNAVLSPSVGSNTSTPRAPSSRSGKPMRVGLDAAVVHNQQKWKRLADISDDNSTAKDMASEVQQEFMKQRQQNREKLQQQQKRQQQQQMAQLAMQDLEGDDQTSFGASDAQQPPLSRSRTESNRENLNRSMTSDYGSPLMQEGGATTGMMTMEADKYLIAAAFVRDGIHGRKIGYRLDRTALFLNELFHSDSYRGIYMLVASISCLLAFAEQPGDQNAYLFVDLLCLVMFAIDIALRWYMSSEETKRKFISRQPWAYVRMVLLVITASDIAINLLFPAFNPNRYSRALRPYFLITRGRNIRIIFASCLRALREVIVILLLMGCLIGFFGLLGYLVFSDYSNSTTAPYFFSLSSSMYTMLLIHNCLPYMVKSMYPYYKLTHWSSIFFIIFVLLTNLFLMKLTIAASYRSYKQHTEKMLYKRLQKRKAALYAAFDILAQDINVIEDHMAAGDTLSGSGGPRKLARGSSRYFLGPSDADRSSFVSQSAPMMLTPMQQRRISIESWIHLCAFLKSNWTVTEARLVFNTVDIHHIEYLDLGDFYQLCSLLNVKVEHTAKNSMLKWIFTSTQYYKIKKLRVRMRNILLHETILFGKYPVVVAELVVGMLICLSVLQAIQVNNIELAFSVNRSWRIFGFFLLILFTLEVVLKLFAFGRIEFFLRPFCRLDLAIVSVGWLFYILTSMRDPPSISLTLYDLALAVRSLRVLKLLNMFPPFHEILWTMKRIAALIVQLLLVIFCVMYSFAIFTQANYGLAFRDFPPEKASLSPNWYAVREEFQVDTFEETLVTLFGVANLAGWDMVMDAAHAITGSDSTYVFFFCYRIAMANILLPIFVGFLVESFVSNAKAVEDTYQTYVEAAEERALNQQEEEQMTLLQSKEIPASPVSCSSDGELRIKYQRRGSLVHNQMFDAVKISDVSRLTLLVEKKDEEIAQQEMTIRQLESNVLGMQSRVGQSHRVILQYEAKMEELSAALQEAKEQIEQQQKNMLDLERAALEAQQERQPLGTRQSLSSSSRRGSWRVWNA</sequence>